<dbReference type="InterPro" id="IPR050345">
    <property type="entry name" value="Aliph_Amidase/BUP"/>
</dbReference>
<accession>A0A5M6I7T1</accession>
<dbReference type="PROSITE" id="PS50263">
    <property type="entry name" value="CN_HYDROLASE"/>
    <property type="match status" value="1"/>
</dbReference>
<dbReference type="InterPro" id="IPR036526">
    <property type="entry name" value="C-N_Hydrolase_sf"/>
</dbReference>
<dbReference type="InterPro" id="IPR003010">
    <property type="entry name" value="C-N_Hydrolase"/>
</dbReference>
<comment type="caution">
    <text evidence="3">The sequence shown here is derived from an EMBL/GenBank/DDBJ whole genome shotgun (WGS) entry which is preliminary data.</text>
</comment>
<evidence type="ECO:0000259" key="2">
    <source>
        <dbReference type="PROSITE" id="PS50263"/>
    </source>
</evidence>
<evidence type="ECO:0000256" key="1">
    <source>
        <dbReference type="ARBA" id="ARBA00022801"/>
    </source>
</evidence>
<keyword evidence="1 3" id="KW-0378">Hydrolase</keyword>
<dbReference type="PANTHER" id="PTHR43674">
    <property type="entry name" value="NITRILASE C965.09-RELATED"/>
    <property type="match status" value="1"/>
</dbReference>
<feature type="domain" description="CN hydrolase" evidence="2">
    <location>
        <begin position="3"/>
        <end position="283"/>
    </location>
</feature>
<keyword evidence="4" id="KW-1185">Reference proteome</keyword>
<dbReference type="EMBL" id="VWPJ01000021">
    <property type="protein sequence ID" value="KAA5604213.1"/>
    <property type="molecule type" value="Genomic_DNA"/>
</dbReference>
<dbReference type="SUPFAM" id="SSF56317">
    <property type="entry name" value="Carbon-nitrogen hydrolase"/>
    <property type="match status" value="1"/>
</dbReference>
<dbReference type="OrthoDB" id="9803803at2"/>
<dbReference type="AlphaFoldDB" id="A0A5M6I7T1"/>
<evidence type="ECO:0000313" key="3">
    <source>
        <dbReference type="EMBL" id="KAA5604213.1"/>
    </source>
</evidence>
<gene>
    <name evidence="3" type="ORF">F1188_17255</name>
</gene>
<dbReference type="Gene3D" id="3.60.110.10">
    <property type="entry name" value="Carbon-nitrogen hydrolase"/>
    <property type="match status" value="1"/>
</dbReference>
<dbReference type="RefSeq" id="WP_150063690.1">
    <property type="nucleotide sequence ID" value="NZ_JACHII010000020.1"/>
</dbReference>
<dbReference type="PANTHER" id="PTHR43674:SF16">
    <property type="entry name" value="CARBON-NITROGEN FAMILY, PUTATIVE (AFU_ORTHOLOGUE AFUA_5G02350)-RELATED"/>
    <property type="match status" value="1"/>
</dbReference>
<proteinExistence type="predicted"/>
<reference evidence="3 4" key="1">
    <citation type="submission" date="2019-09" db="EMBL/GenBank/DDBJ databases">
        <title>Genome sequence of Roseospira marina, one of the more divergent members of the non-sulfur purple photosynthetic bacterial family, the Rhodospirillaceae.</title>
        <authorList>
            <person name="Meyer T."/>
            <person name="Kyndt J."/>
        </authorList>
    </citation>
    <scope>NUCLEOTIDE SEQUENCE [LARGE SCALE GENOMIC DNA]</scope>
    <source>
        <strain evidence="3 4">DSM 15113</strain>
    </source>
</reference>
<dbReference type="CDD" id="cd07582">
    <property type="entry name" value="nitrilase_4"/>
    <property type="match status" value="1"/>
</dbReference>
<dbReference type="Proteomes" id="UP000324065">
    <property type="component" value="Unassembled WGS sequence"/>
</dbReference>
<dbReference type="Pfam" id="PF00795">
    <property type="entry name" value="CN_hydrolase"/>
    <property type="match status" value="1"/>
</dbReference>
<name>A0A5M6I7T1_9PROT</name>
<protein>
    <submittedName>
        <fullName evidence="3">Hydrolase</fullName>
    </submittedName>
</protein>
<organism evidence="3 4">
    <name type="scientific">Roseospira marina</name>
    <dbReference type="NCBI Taxonomy" id="140057"/>
    <lineage>
        <taxon>Bacteria</taxon>
        <taxon>Pseudomonadati</taxon>
        <taxon>Pseudomonadota</taxon>
        <taxon>Alphaproteobacteria</taxon>
        <taxon>Rhodospirillales</taxon>
        <taxon>Rhodospirillaceae</taxon>
        <taxon>Roseospira</taxon>
    </lineage>
</organism>
<dbReference type="GO" id="GO:0016811">
    <property type="term" value="F:hydrolase activity, acting on carbon-nitrogen (but not peptide) bonds, in linear amides"/>
    <property type="evidence" value="ECO:0007669"/>
    <property type="project" value="TreeGrafter"/>
</dbReference>
<evidence type="ECO:0000313" key="4">
    <source>
        <dbReference type="Proteomes" id="UP000324065"/>
    </source>
</evidence>
<sequence>MIEPYNAVGLIPSFWGIRTREDIQKNIDHLRGLTHGAFWLSNLDIPVRLIAIPEGALMGFNDEVLDVDHADFARTCCIDIPGPETDALGDIAKEWNVYIMAQAKARHPDWKDLFFNVGFVIDPDGAVILKHYKINALLPVERSVSPHDLFDWWIEKYGRTLDAFWPVADTKIGRLGVMMAMEGSYPENGRGLAMNGAEVVYRASLPAPFTGNDFFEITNRARALENNMYVVAPNIGSYHLHPEDTVGVDAGGGCSMIVDYRGRIVGKQLDTNGSTFVSGVIDIEALRHHRSSAQVTNWLKDVRSELAQIVYETPVYPKNLYIDKLPGKHADYKKEVIDRQVNLMLERDIWKKPAK</sequence>